<reference evidence="1" key="1">
    <citation type="journal article" date="2018" name="PLoS Negl. Trop. Dis.">
        <title>Sialome diversity of ticks revealed by RNAseq of single tick salivary glands.</title>
        <authorList>
            <person name="Perner J."/>
            <person name="Kropackova S."/>
            <person name="Kopacek P."/>
            <person name="Ribeiro J.M."/>
        </authorList>
    </citation>
    <scope>NUCLEOTIDE SEQUENCE</scope>
    <source>
        <strain evidence="1">Siblings of single egg batch collected in Ceske Budejovice</strain>
        <tissue evidence="1">Salivary glands</tissue>
    </source>
</reference>
<proteinExistence type="predicted"/>
<name>A0A147BEH2_IXORI</name>
<organism evidence="1">
    <name type="scientific">Ixodes ricinus</name>
    <name type="common">Common tick</name>
    <name type="synonym">Acarus ricinus</name>
    <dbReference type="NCBI Taxonomy" id="34613"/>
    <lineage>
        <taxon>Eukaryota</taxon>
        <taxon>Metazoa</taxon>
        <taxon>Ecdysozoa</taxon>
        <taxon>Arthropoda</taxon>
        <taxon>Chelicerata</taxon>
        <taxon>Arachnida</taxon>
        <taxon>Acari</taxon>
        <taxon>Parasitiformes</taxon>
        <taxon>Ixodida</taxon>
        <taxon>Ixodoidea</taxon>
        <taxon>Ixodidae</taxon>
        <taxon>Ixodinae</taxon>
        <taxon>Ixodes</taxon>
    </lineage>
</organism>
<evidence type="ECO:0000313" key="1">
    <source>
        <dbReference type="EMBL" id="JAR89187.1"/>
    </source>
</evidence>
<dbReference type="EMBL" id="GEGO01006217">
    <property type="protein sequence ID" value="JAR89187.1"/>
    <property type="molecule type" value="Transcribed_RNA"/>
</dbReference>
<sequence>MRARSRGTCLGLLALSSSKSSDEAWPWSLGIQEILRSRRASWNSSSGVFSSELATLVEDELFLGSSPMWYVRGNTATFFPCSSLQMVTLPVRKCPGLQPLGSLSQGQGVRKTGRREPGRAVTPANFLPPTRAWAWARYTSRASPLPIFWDRCSGRSESRSSRGRCSCRTCSRTTYSPFSSLVEYLLG</sequence>
<protein>
    <submittedName>
        <fullName evidence="1">Putative secreted protein</fullName>
    </submittedName>
</protein>
<dbReference type="AlphaFoldDB" id="A0A147BEH2"/>
<accession>A0A147BEH2</accession>